<evidence type="ECO:0000313" key="3">
    <source>
        <dbReference type="Proteomes" id="UP000006882"/>
    </source>
</evidence>
<gene>
    <name evidence="2" type="ORF">PRUPE_6G119000</name>
</gene>
<dbReference type="AlphaFoldDB" id="M5W5C0"/>
<dbReference type="EMBL" id="CM007656">
    <property type="protein sequence ID" value="ONI01056.1"/>
    <property type="molecule type" value="Genomic_DNA"/>
</dbReference>
<dbReference type="PANTHER" id="PTHR33116:SF86">
    <property type="entry name" value="REVERSE TRANSCRIPTASE DOMAIN-CONTAINING PROTEIN"/>
    <property type="match status" value="1"/>
</dbReference>
<keyword evidence="3" id="KW-1185">Reference proteome</keyword>
<proteinExistence type="predicted"/>
<dbReference type="eggNOG" id="KOG1075">
    <property type="taxonomic scope" value="Eukaryota"/>
</dbReference>
<reference evidence="2 3" key="1">
    <citation type="journal article" date="2013" name="Nat. Genet.">
        <title>The high-quality draft genome of peach (Prunus persica) identifies unique patterns of genetic diversity, domestication and genome evolution.</title>
        <authorList>
            <consortium name="International Peach Genome Initiative"/>
            <person name="Verde I."/>
            <person name="Abbott A.G."/>
            <person name="Scalabrin S."/>
            <person name="Jung S."/>
            <person name="Shu S."/>
            <person name="Marroni F."/>
            <person name="Zhebentyayeva T."/>
            <person name="Dettori M.T."/>
            <person name="Grimwood J."/>
            <person name="Cattonaro F."/>
            <person name="Zuccolo A."/>
            <person name="Rossini L."/>
            <person name="Jenkins J."/>
            <person name="Vendramin E."/>
            <person name="Meisel L.A."/>
            <person name="Decroocq V."/>
            <person name="Sosinski B."/>
            <person name="Prochnik S."/>
            <person name="Mitros T."/>
            <person name="Policriti A."/>
            <person name="Cipriani G."/>
            <person name="Dondini L."/>
            <person name="Ficklin S."/>
            <person name="Goodstein D.M."/>
            <person name="Xuan P."/>
            <person name="Del Fabbro C."/>
            <person name="Aramini V."/>
            <person name="Copetti D."/>
            <person name="Gonzalez S."/>
            <person name="Horner D.S."/>
            <person name="Falchi R."/>
            <person name="Lucas S."/>
            <person name="Mica E."/>
            <person name="Maldonado J."/>
            <person name="Lazzari B."/>
            <person name="Bielenberg D."/>
            <person name="Pirona R."/>
            <person name="Miculan M."/>
            <person name="Barakat A."/>
            <person name="Testolin R."/>
            <person name="Stella A."/>
            <person name="Tartarini S."/>
            <person name="Tonutti P."/>
            <person name="Arus P."/>
            <person name="Orellana A."/>
            <person name="Wells C."/>
            <person name="Main D."/>
            <person name="Vizzotto G."/>
            <person name="Silva H."/>
            <person name="Salamini F."/>
            <person name="Schmutz J."/>
            <person name="Morgante M."/>
            <person name="Rokhsar D.S."/>
        </authorList>
    </citation>
    <scope>NUCLEOTIDE SEQUENCE [LARGE SCALE GENOMIC DNA]</scope>
    <source>
        <strain evidence="3">cv. Nemared</strain>
    </source>
</reference>
<sequence length="302" mass="34669">MMLKLGFVERWVHIVMLCVLTISYSFLVNDSTHGYLHPLPGLRQGDPLSPYLFLLCVEGLFALIEQHEQDGPLKGVTICRSTPIVSHLLFADDSFFFARATMKDCEKIIDILQQYKRASGQKVNLHNSVMCFSWNVKRPQQDSLSSLLRVSRVEHHDVYLRLPLIVGRWIGAHFNYIKERLWKRLQSGKDKLLSGARKEILIKVVAQEIRCLFCGAPLKTALHMLRDCSFAITTWIHIGQVVEDTKFMMSSINGDGFAHTRRNANSIADRITRFALHVGTSLTWFEEPLYFIVDLLFEDCNL</sequence>
<dbReference type="Proteomes" id="UP000006882">
    <property type="component" value="Chromosome G6"/>
</dbReference>
<dbReference type="Pfam" id="PF00078">
    <property type="entry name" value="RVT_1"/>
    <property type="match status" value="1"/>
</dbReference>
<dbReference type="SUPFAM" id="SSF56672">
    <property type="entry name" value="DNA/RNA polymerases"/>
    <property type="match status" value="1"/>
</dbReference>
<evidence type="ECO:0000313" key="2">
    <source>
        <dbReference type="EMBL" id="ONI01056.1"/>
    </source>
</evidence>
<dbReference type="HOGENOM" id="CLU_922557_0_0_1"/>
<feature type="domain" description="Reverse transcriptase" evidence="1">
    <location>
        <begin position="32"/>
        <end position="131"/>
    </location>
</feature>
<organism evidence="2 3">
    <name type="scientific">Prunus persica</name>
    <name type="common">Peach</name>
    <name type="synonym">Amygdalus persica</name>
    <dbReference type="NCBI Taxonomy" id="3760"/>
    <lineage>
        <taxon>Eukaryota</taxon>
        <taxon>Viridiplantae</taxon>
        <taxon>Streptophyta</taxon>
        <taxon>Embryophyta</taxon>
        <taxon>Tracheophyta</taxon>
        <taxon>Spermatophyta</taxon>
        <taxon>Magnoliopsida</taxon>
        <taxon>eudicotyledons</taxon>
        <taxon>Gunneridae</taxon>
        <taxon>Pentapetalae</taxon>
        <taxon>rosids</taxon>
        <taxon>fabids</taxon>
        <taxon>Rosales</taxon>
        <taxon>Rosaceae</taxon>
        <taxon>Amygdaloideae</taxon>
        <taxon>Amygdaleae</taxon>
        <taxon>Prunus</taxon>
    </lineage>
</organism>
<dbReference type="InterPro" id="IPR000477">
    <property type="entry name" value="RT_dom"/>
</dbReference>
<protein>
    <recommendedName>
        <fullName evidence="1">Reverse transcriptase domain-containing protein</fullName>
    </recommendedName>
</protein>
<dbReference type="PANTHER" id="PTHR33116">
    <property type="entry name" value="REVERSE TRANSCRIPTASE ZINC-BINDING DOMAIN-CONTAINING PROTEIN-RELATED-RELATED"/>
    <property type="match status" value="1"/>
</dbReference>
<accession>M5W5C0</accession>
<evidence type="ECO:0000259" key="1">
    <source>
        <dbReference type="Pfam" id="PF00078"/>
    </source>
</evidence>
<dbReference type="InterPro" id="IPR043502">
    <property type="entry name" value="DNA/RNA_pol_sf"/>
</dbReference>
<name>M5W5C0_PRUPE</name>
<dbReference type="Gramene" id="ONI01056">
    <property type="protein sequence ID" value="ONI01056"/>
    <property type="gene ID" value="PRUPE_6G119000"/>
</dbReference>